<feature type="coiled-coil region" evidence="1">
    <location>
        <begin position="1951"/>
        <end position="2006"/>
    </location>
</feature>
<feature type="coiled-coil region" evidence="1">
    <location>
        <begin position="1658"/>
        <end position="1868"/>
    </location>
</feature>
<feature type="region of interest" description="Disordered" evidence="2">
    <location>
        <begin position="3237"/>
        <end position="3266"/>
    </location>
</feature>
<keyword evidence="3" id="KW-0812">Transmembrane</keyword>
<feature type="compositionally biased region" description="Low complexity" evidence="2">
    <location>
        <begin position="726"/>
        <end position="736"/>
    </location>
</feature>
<dbReference type="EMBL" id="BEGY01000019">
    <property type="protein sequence ID" value="GAX76655.1"/>
    <property type="molecule type" value="Genomic_DNA"/>
</dbReference>
<feature type="transmembrane region" description="Helical" evidence="3">
    <location>
        <begin position="3512"/>
        <end position="3531"/>
    </location>
</feature>
<feature type="region of interest" description="Disordered" evidence="2">
    <location>
        <begin position="2448"/>
        <end position="2537"/>
    </location>
</feature>
<feature type="coiled-coil region" evidence="1">
    <location>
        <begin position="2036"/>
        <end position="2069"/>
    </location>
</feature>
<feature type="region of interest" description="Disordered" evidence="2">
    <location>
        <begin position="2261"/>
        <end position="2286"/>
    </location>
</feature>
<feature type="region of interest" description="Disordered" evidence="2">
    <location>
        <begin position="3323"/>
        <end position="3346"/>
    </location>
</feature>
<feature type="compositionally biased region" description="Polar residues" evidence="2">
    <location>
        <begin position="2376"/>
        <end position="2385"/>
    </location>
</feature>
<feature type="compositionally biased region" description="Low complexity" evidence="2">
    <location>
        <begin position="3388"/>
        <end position="3406"/>
    </location>
</feature>
<feature type="coiled-coil region" evidence="1">
    <location>
        <begin position="2197"/>
        <end position="2258"/>
    </location>
</feature>
<evidence type="ECO:0000256" key="3">
    <source>
        <dbReference type="SAM" id="Phobius"/>
    </source>
</evidence>
<feature type="coiled-coil region" evidence="1">
    <location>
        <begin position="2567"/>
        <end position="2709"/>
    </location>
</feature>
<name>A0A250X0S8_9CHLO</name>
<feature type="region of interest" description="Disordered" evidence="2">
    <location>
        <begin position="2543"/>
        <end position="2562"/>
    </location>
</feature>
<feature type="compositionally biased region" description="Polar residues" evidence="2">
    <location>
        <begin position="2456"/>
        <end position="2482"/>
    </location>
</feature>
<keyword evidence="3" id="KW-0472">Membrane</keyword>
<dbReference type="SUPFAM" id="SSF57997">
    <property type="entry name" value="Tropomyosin"/>
    <property type="match status" value="1"/>
</dbReference>
<proteinExistence type="predicted"/>
<sequence length="3550" mass="388848">MTGDVGTVADPKIALREAGRKKLEDFKNKRLNGSANEKTVSSVQAAAGIKSPFASLMETIHPGTPKPGQTEALNEHLQQLENALDEAMIEETKLKEELFKINSLLTAAQNECLRERARAEGAEKRMEQVIERHTKDMAAAARSVSDAKNRCAELEEALDRSHIATEQFRQEVEVERLEGQRQQQRLQQIELMVQDSLSSKEDMVSELKLELQRATQEISVLTKKLADQEDEMVEMKGRLEAVTELARGESDQALALRTENERLHKQLSHLKIDYRAPEEEEDVLELKKQLANVKSASEEEEDVLELKKQLANVKSASEEEEDVLELKKQLANVKSASEEEEDVLELKKQLANVKSASEEQLRALQARLAEAESALLAAAAAAAATSLLPPGISPATDQVCHEVKHQTSVMAALEKELSSSREKLAGCEAELMSLQRQCAEMSEDGRKYREAAAVRDNQTAIVHQRIRVVENELEQAKTEANELLDYKRRVKSLIDINEPEARNLMKQLVDAQSEIAASKRKLAEAESKNKGSAAAVHAVELSGPSKQSSSLVTLKHVPESENDATLQARYDLADLNRVRDMLLQLSMTSQAKDNITLDASEVIALEATRKLSPLMEMVVGRLQSDLRTTSLALHELQALHGMQPAEAAATRMLQPRSRRVSEYGVVELPEGAVDAKQDNVGTSEKQQQQLTSSVSGLRVEQVVSQFEIAVRRSGSSTTEQGGKPPGGSRRVSSNGGSRRHSMTLLTPHPDAKADDNAQVVISSSGSLPNAACSVPEVEQQQQLEATMWQLASEQREGELLRQQVEALQELLRQAEEERSSSRLHRTSSFGEAAMLAEVRCGEARAEAEDLRVELALLQGDHVELKGQLDEAKLQLAVAEDLLQDARLEAEESREKLRRAVKKGRGLEEQLVKGQEQVKSLEEQLVKGQEHVQSLEEQLEKGQKQRKSLEEQLEKGQKQRKSLEEQIMEGQEKLWSLEEQLQAEEAMPCSQLEAKEIELKALHSQLAVMRVEADALTTQLLVRKAEADALSVQLLTSQAEAEAARSELVASLAEQSHLHEQLTKYASDLELCRVQVQSSEAEMLRLQGCYDIAHNELSAAVSESERLRGGLEEANAQAQAELLAREEAERRLVELNYAQDATVSREVVALKADLSALQLQNIEASRQAVEEQRILQSGLEQLEYTMMLAQQSTDASVKVLTMQLEALQSALLDSEAKLEAVTCEELASRHALDVQTAKYHEMMAEELASRQALEVQICATLQEIVILQSAEQALNGEVDRLKEMLVSEQAAREALNGEVDRLKEMLVSEQAAKEALNGEVDRLKEMLVSEQAAKEALVEEVKQLQSALLQMQASGEAFELEKAQRMQKDADLAAARQALEAYMAMFQEAVEAEQAAREAIEAGQGAWQQQQQQQQVTAVNSLQAEVQVMRAALIAAKEEVENVRSGSLLGQAEEVMKLREVSEAATAKEEGLRSELEGLEVELKDMRHQLSLEAERTLVLMRDLEEERSKSKTIEECVRGLEGQLSQVQSQVQELEEEKQVMKELLEETQEQVVRMKEETQEQVVRMKEETREQGVRMREQLEEAQEQGVRMKEQLEEAQEQGVRMKEQLEEAKSKVLLLELRVEGALQVELLLKHELENVKAVEQALRQKLEIAQAGNQTMTKQLEASQAEEQALRQQLETAQAEEQALRQQLESTQAEELVLKQQLEASQAEELALRLEIRRMSQQVAIEDEELLRQLRLKCEQTESEVEAVRSALQRAEESAVAQQIETATQVEQLEGELLEMQERADGQQSELSEARSRLEQLQGQLKQLQVSLLEDSVPVSERDGLLQQLEEEGAKLTESRAALSQAQLKLRAAEEMLMEGRKEDTSQLGNMWEELNMIQEGFLSETKRCEGMDKELREDLQALQASLIQAFKQMEVGAAASTVLQNEQEARLHQLQEDVVAREGARLRLEVQVEELREKLACTQQSLEQKAAHVLRLESQVDSLSMERAVHEQRVQEVQGELQQERLVMDGLMGASEDLKSQLEVAVREKIDALEQSRALVEELKQVARDKDVLSEEVRQLELREQGKGREVVALHGQVVDLEQRLAAAVKAANAVADNCSPSRAEPQSLGFRVESQGQVNPKPKSSPSQSEDHFTPSTHTSPGGPPLPPSLAAAGDGSSKAELLELQGELELNKQRLRAAVRKGKGLQEQLESQSALVEELQGKLSKAQDAAAQLPECREQVKLLEFRLAEAQEAAGKLHEAEGQIRSLEQQLLAQPPSDVRATGSGWEKEEDRQDSAVHTNKCGEQVTGSEVQADLSSDQIVQLESQLEALKAEAVVSGEARQRMEARLITLEAEVTERQSRCKGLEDTVRDLERLHKEAALLGLAHKQPQSLPQQDGQDPGLGSKDGQDPGLGSKDGQDPGLGSKDAEEIERLNAEVADLRDKLRAAIRKGKGFQEQLKALTGGGVSVKSTPPQAPSGESKSSNASTPTQNGGMNTHHRNVAAMASGLEEPSSHISQMGDAEAMQTPKRGLASKESEGGEESGLSPLRMYLPMPPEELQTTSSTGNAEGQLDHSGTERAVRLEAELTAANKKVLKLEADLAAAGKKVAIANSLTARVGDLSSTIDELQYQLAERNAAVEETKARCAAALAAASDAAMSAKTAEKKAADLGSEIEDLRGAYEAVRVQREGVESQLQDVLSKLAQYEARMKSAEESETRALMKDAELSHLTSQISILERQLAEGAAKMKQVLSDMTLRADLAEKMVEEEKGRAESAESRLAASLTALAAAEAAQEEIHQVKKLLEASEHAAKLKDAAAESAVAEAAKLRGQAAMLAERLRVAESQSGVAEEAIKRAEAANVAAAAAKSQLREFQQQYDDDQGELLGCRLRIEELEKQLPMRRTSASGGGSFSARIEMEAEVVSLRERLLEFEGSLVAVRSQLEESQQLVSTLKDQQQAMRLKCEESEEVWKKKEERSTQHESKLSVARDTVQRLQQDRHALIEELEVCKQELEHLKVSNCHITDMYVRHVSSSGGVEGQEEQQQQAVHLPSSSSTVISASHDAVEVAALLQEVGRLREELGEAGQHVLDLAHRNSSLELQVKQLQSDINAAHSLLREAEEKASALGAMNMSQIEKEACVKDMQDACTTLSSVQTRILVVVSELSKNQAMVSDLEQAMITSATSGTLPSSAVQAVQGAVSSALSAAAADVWLAAGRLETLVEALEACVVQQLRENVEQMERLQNRIQALERETGDPQNQQQHHMTSASIHSLPTSTSNNTTTRLRKISGAGVGDASSSQQHVGSVALLPQLLSAGGGSGLSVSAGSVIDDATSALPPRSSVLMGGGSSTAAVGDTSRSTLRAKTSRVQRAFPNGGPAANTYDIEAGVITDHVSYSYQHGGSSGAAPGYPASSGEASSSNNGVASSGLMTMSSNANAAHPQHAVGLLGCVQSSHPESGVAAGGVVSSLLTWPGMGDTLPRRISLEYLPLTAESYVRTAGPRVRQAAMYLDRGMALAGGLLAQVPGARLGLVAYLVLIHLCLWINMALKHHAGQCIVESISAVPHHH</sequence>
<feature type="region of interest" description="Disordered" evidence="2">
    <location>
        <begin position="674"/>
        <end position="694"/>
    </location>
</feature>
<feature type="coiled-coil region" evidence="1">
    <location>
        <begin position="2745"/>
        <end position="2869"/>
    </location>
</feature>
<feature type="coiled-coil region" evidence="1">
    <location>
        <begin position="197"/>
        <end position="245"/>
    </location>
</feature>
<protein>
    <submittedName>
        <fullName evidence="4">Uncharacterized protein</fullName>
    </submittedName>
</protein>
<keyword evidence="5" id="KW-1185">Reference proteome</keyword>
<feature type="coiled-coil region" evidence="1">
    <location>
        <begin position="2970"/>
        <end position="2997"/>
    </location>
</feature>
<dbReference type="STRING" id="1157962.A0A250X0S8"/>
<dbReference type="Proteomes" id="UP000232323">
    <property type="component" value="Unassembled WGS sequence"/>
</dbReference>
<gene>
    <name evidence="4" type="ORF">CEUSTIGMA_g4101.t1</name>
</gene>
<feature type="coiled-coil region" evidence="1">
    <location>
        <begin position="1277"/>
        <end position="1353"/>
    </location>
</feature>
<evidence type="ECO:0000256" key="2">
    <source>
        <dbReference type="SAM" id="MobiDB-lite"/>
    </source>
</evidence>
<feature type="coiled-coil region" evidence="1">
    <location>
        <begin position="2301"/>
        <end position="2349"/>
    </location>
</feature>
<feature type="coiled-coil region" evidence="1">
    <location>
        <begin position="70"/>
        <end position="164"/>
    </location>
</feature>
<feature type="region of interest" description="Disordered" evidence="2">
    <location>
        <begin position="710"/>
        <end position="751"/>
    </location>
</feature>
<dbReference type="OrthoDB" id="547054at2759"/>
<feature type="compositionally biased region" description="Polar residues" evidence="2">
    <location>
        <begin position="679"/>
        <end position="694"/>
    </location>
</feature>
<accession>A0A250X0S8</accession>
<feature type="coiled-coil region" evidence="1">
    <location>
        <begin position="410"/>
        <end position="528"/>
    </location>
</feature>
<reference evidence="4 5" key="1">
    <citation type="submission" date="2017-08" db="EMBL/GenBank/DDBJ databases">
        <title>Acidophilic green algal genome provides insights into adaptation to an acidic environment.</title>
        <authorList>
            <person name="Hirooka S."/>
            <person name="Hirose Y."/>
            <person name="Kanesaki Y."/>
            <person name="Higuchi S."/>
            <person name="Fujiwara T."/>
            <person name="Onuma R."/>
            <person name="Era A."/>
            <person name="Ohbayashi R."/>
            <person name="Uzuka A."/>
            <person name="Nozaki H."/>
            <person name="Yoshikawa H."/>
            <person name="Miyagishima S.Y."/>
        </authorList>
    </citation>
    <scope>NUCLEOTIDE SEQUENCE [LARGE SCALE GENOMIC DNA]</scope>
    <source>
        <strain evidence="4 5">NIES-2499</strain>
    </source>
</reference>
<organism evidence="4 5">
    <name type="scientific">Chlamydomonas eustigma</name>
    <dbReference type="NCBI Taxonomy" id="1157962"/>
    <lineage>
        <taxon>Eukaryota</taxon>
        <taxon>Viridiplantae</taxon>
        <taxon>Chlorophyta</taxon>
        <taxon>core chlorophytes</taxon>
        <taxon>Chlorophyceae</taxon>
        <taxon>CS clade</taxon>
        <taxon>Chlamydomonadales</taxon>
        <taxon>Chlamydomonadaceae</taxon>
        <taxon>Chlamydomonas</taxon>
    </lineage>
</organism>
<feature type="compositionally biased region" description="Basic and acidic residues" evidence="2">
    <location>
        <begin position="2274"/>
        <end position="2283"/>
    </location>
</feature>
<feature type="coiled-coil region" evidence="1">
    <location>
        <begin position="1100"/>
        <end position="1166"/>
    </location>
</feature>
<keyword evidence="1" id="KW-0175">Coiled coil</keyword>
<feature type="compositionally biased region" description="Polar residues" evidence="2">
    <location>
        <begin position="2546"/>
        <end position="2555"/>
    </location>
</feature>
<evidence type="ECO:0000256" key="1">
    <source>
        <dbReference type="SAM" id="Coils"/>
    </source>
</evidence>
<feature type="coiled-coil region" evidence="1">
    <location>
        <begin position="1418"/>
        <end position="1615"/>
    </location>
</feature>
<feature type="region of interest" description="Disordered" evidence="2">
    <location>
        <begin position="935"/>
        <end position="957"/>
    </location>
</feature>
<feature type="region of interest" description="Disordered" evidence="2">
    <location>
        <begin position="3384"/>
        <end position="3406"/>
    </location>
</feature>
<feature type="region of interest" description="Disordered" evidence="2">
    <location>
        <begin position="2372"/>
        <end position="2418"/>
    </location>
</feature>
<feature type="region of interest" description="Disordered" evidence="2">
    <location>
        <begin position="2101"/>
        <end position="2165"/>
    </location>
</feature>
<evidence type="ECO:0000313" key="4">
    <source>
        <dbReference type="EMBL" id="GAX76655.1"/>
    </source>
</evidence>
<keyword evidence="3" id="KW-1133">Transmembrane helix</keyword>
<evidence type="ECO:0000313" key="5">
    <source>
        <dbReference type="Proteomes" id="UP000232323"/>
    </source>
</evidence>
<feature type="compositionally biased region" description="Polar residues" evidence="2">
    <location>
        <begin position="3240"/>
        <end position="3258"/>
    </location>
</feature>
<feature type="compositionally biased region" description="Polar residues" evidence="2">
    <location>
        <begin position="2121"/>
        <end position="2135"/>
    </location>
</feature>
<feature type="coiled-coil region" evidence="1">
    <location>
        <begin position="276"/>
        <end position="381"/>
    </location>
</feature>
<dbReference type="PANTHER" id="PTHR43941">
    <property type="entry name" value="STRUCTURAL MAINTENANCE OF CHROMOSOMES PROTEIN 2"/>
    <property type="match status" value="1"/>
</dbReference>
<comment type="caution">
    <text evidence="4">The sequence shown here is derived from an EMBL/GenBank/DDBJ whole genome shotgun (WGS) entry which is preliminary data.</text>
</comment>